<dbReference type="Pfam" id="PF00318">
    <property type="entry name" value="Ribosomal_S2"/>
    <property type="match status" value="1"/>
</dbReference>
<dbReference type="GO" id="GO:0015935">
    <property type="term" value="C:small ribosomal subunit"/>
    <property type="evidence" value="ECO:0007669"/>
    <property type="project" value="InterPro"/>
</dbReference>
<keyword evidence="2 5" id="KW-0689">Ribosomal protein</keyword>
<sequence>MSVKIPTVKELFKAGAHYGHHRERTDARTHSYVFTYKNKISIINLEKTREMLEEAARLIEEVASKGGKFLFVGSKFQVKDKIEKVAQETGSPYVIERWPGGLLTNFQEVSKSIKKMIKTQDDIAQNKYEHLTKRERLEIEKNLKKTETIFGGLKNLDRKPDLIVIVDAKEEMNALLEAKKAGVKVVALCDTNANPKIVDYPVILNDDSKATLEMVLNLFKDAIKANFKQIKTEEEGAESKEKEDSGKKESEAKEEAVPSKQDDKTTEGKKDKKI</sequence>
<evidence type="ECO:0000256" key="1">
    <source>
        <dbReference type="ARBA" id="ARBA00006242"/>
    </source>
</evidence>
<dbReference type="NCBIfam" id="TIGR01011">
    <property type="entry name" value="rpsB_bact"/>
    <property type="match status" value="1"/>
</dbReference>
<dbReference type="AlphaFoldDB" id="A0A1V5SEN9"/>
<comment type="caution">
    <text evidence="7">The sequence shown here is derived from an EMBL/GenBank/DDBJ whole genome shotgun (WGS) entry which is preliminary data.</text>
</comment>
<protein>
    <recommendedName>
        <fullName evidence="4 5">Small ribosomal subunit protein uS2</fullName>
    </recommendedName>
</protein>
<dbReference type="PANTHER" id="PTHR12534">
    <property type="entry name" value="30S RIBOSOMAL PROTEIN S2 PROKARYOTIC AND ORGANELLAR"/>
    <property type="match status" value="1"/>
</dbReference>
<dbReference type="SUPFAM" id="SSF52313">
    <property type="entry name" value="Ribosomal protein S2"/>
    <property type="match status" value="1"/>
</dbReference>
<dbReference type="Gene3D" id="1.10.287.610">
    <property type="entry name" value="Helix hairpin bin"/>
    <property type="match status" value="1"/>
</dbReference>
<dbReference type="InterPro" id="IPR001865">
    <property type="entry name" value="Ribosomal_uS2"/>
</dbReference>
<evidence type="ECO:0000313" key="7">
    <source>
        <dbReference type="EMBL" id="OQA53009.1"/>
    </source>
</evidence>
<dbReference type="Gene3D" id="3.40.50.10490">
    <property type="entry name" value="Glucose-6-phosphate isomerase like protein, domain 1"/>
    <property type="match status" value="1"/>
</dbReference>
<organism evidence="7">
    <name type="scientific">candidate division WS2 bacterium ADurb.Bin280</name>
    <dbReference type="NCBI Taxonomy" id="1852829"/>
    <lineage>
        <taxon>Bacteria</taxon>
        <taxon>candidate division WS2</taxon>
    </lineage>
</organism>
<dbReference type="InterPro" id="IPR005706">
    <property type="entry name" value="Ribosomal_uS2_bac/mit/plastid"/>
</dbReference>
<evidence type="ECO:0000256" key="6">
    <source>
        <dbReference type="SAM" id="MobiDB-lite"/>
    </source>
</evidence>
<name>A0A1V5SEN9_9BACT</name>
<dbReference type="EMBL" id="MWBO01000015">
    <property type="protein sequence ID" value="OQA53009.1"/>
    <property type="molecule type" value="Genomic_DNA"/>
</dbReference>
<evidence type="ECO:0000256" key="4">
    <source>
        <dbReference type="ARBA" id="ARBA00035256"/>
    </source>
</evidence>
<keyword evidence="3 5" id="KW-0687">Ribonucleoprotein</keyword>
<gene>
    <name evidence="5 7" type="primary">rpsB</name>
    <name evidence="7" type="ORF">BWY43_00231</name>
</gene>
<evidence type="ECO:0000256" key="3">
    <source>
        <dbReference type="ARBA" id="ARBA00023274"/>
    </source>
</evidence>
<comment type="similarity">
    <text evidence="1 5">Belongs to the universal ribosomal protein uS2 family.</text>
</comment>
<dbReference type="PANTHER" id="PTHR12534:SF0">
    <property type="entry name" value="SMALL RIBOSOMAL SUBUNIT PROTEIN US2M"/>
    <property type="match status" value="1"/>
</dbReference>
<dbReference type="InterPro" id="IPR023591">
    <property type="entry name" value="Ribosomal_uS2_flav_dom_sf"/>
</dbReference>
<dbReference type="CDD" id="cd01425">
    <property type="entry name" value="RPS2"/>
    <property type="match status" value="1"/>
</dbReference>
<dbReference type="GO" id="GO:0006412">
    <property type="term" value="P:translation"/>
    <property type="evidence" value="ECO:0007669"/>
    <property type="project" value="UniProtKB-UniRule"/>
</dbReference>
<dbReference type="GO" id="GO:0003735">
    <property type="term" value="F:structural constituent of ribosome"/>
    <property type="evidence" value="ECO:0007669"/>
    <property type="project" value="InterPro"/>
</dbReference>
<feature type="region of interest" description="Disordered" evidence="6">
    <location>
        <begin position="231"/>
        <end position="274"/>
    </location>
</feature>
<reference evidence="7" key="1">
    <citation type="submission" date="2017-02" db="EMBL/GenBank/DDBJ databases">
        <title>Delving into the versatile metabolic prowess of the omnipresent phylum Bacteroidetes.</title>
        <authorList>
            <person name="Nobu M.K."/>
            <person name="Mei R."/>
            <person name="Narihiro T."/>
            <person name="Kuroda K."/>
            <person name="Liu W.-T."/>
        </authorList>
    </citation>
    <scope>NUCLEOTIDE SEQUENCE</scope>
    <source>
        <strain evidence="7">ADurb.Bin280</strain>
    </source>
</reference>
<dbReference type="HAMAP" id="MF_00291_B">
    <property type="entry name" value="Ribosomal_uS2_B"/>
    <property type="match status" value="1"/>
</dbReference>
<evidence type="ECO:0000256" key="2">
    <source>
        <dbReference type="ARBA" id="ARBA00022980"/>
    </source>
</evidence>
<dbReference type="Proteomes" id="UP000485367">
    <property type="component" value="Unassembled WGS sequence"/>
</dbReference>
<accession>A0A1V5SEN9</accession>
<proteinExistence type="inferred from homology"/>
<dbReference type="PRINTS" id="PR00395">
    <property type="entry name" value="RIBOSOMALS2"/>
</dbReference>
<evidence type="ECO:0000256" key="5">
    <source>
        <dbReference type="HAMAP-Rule" id="MF_00291"/>
    </source>
</evidence>